<dbReference type="InterPro" id="IPR012340">
    <property type="entry name" value="NA-bd_OB-fold"/>
</dbReference>
<dbReference type="InterPro" id="IPR003029">
    <property type="entry name" value="S1_domain"/>
</dbReference>
<evidence type="ECO:0000256" key="5">
    <source>
        <dbReference type="SAM" id="MobiDB-lite"/>
    </source>
</evidence>
<dbReference type="PROSITE" id="PS50126">
    <property type="entry name" value="S1"/>
    <property type="match status" value="1"/>
</dbReference>
<dbReference type="OrthoDB" id="6287434at2759"/>
<dbReference type="CTD" id="20199094"/>
<dbReference type="CDD" id="cd09928">
    <property type="entry name" value="SH2_Cterm_SPT6_like"/>
    <property type="match status" value="1"/>
</dbReference>
<dbReference type="GO" id="GO:0042393">
    <property type="term" value="F:histone binding"/>
    <property type="evidence" value="ECO:0000318"/>
    <property type="project" value="GO_Central"/>
</dbReference>
<dbReference type="OMA" id="FGMSHEH"/>
<dbReference type="GO" id="GO:0031491">
    <property type="term" value="F:nucleosome binding"/>
    <property type="evidence" value="ECO:0000318"/>
    <property type="project" value="GO_Central"/>
</dbReference>
<dbReference type="eggNOG" id="KOG1856">
    <property type="taxonomic scope" value="Eukaryota"/>
</dbReference>
<dbReference type="InterPro" id="IPR010994">
    <property type="entry name" value="RuvA_2-like"/>
</dbReference>
<name>T1ER94_HELRO</name>
<dbReference type="InterPro" id="IPR023319">
    <property type="entry name" value="Tex-like_HTH_dom_sf"/>
</dbReference>
<dbReference type="InterPro" id="IPR036860">
    <property type="entry name" value="SH2_dom_sf"/>
</dbReference>
<evidence type="ECO:0000256" key="3">
    <source>
        <dbReference type="ARBA" id="ARBA00023163"/>
    </source>
</evidence>
<dbReference type="RefSeq" id="XP_009019436.1">
    <property type="nucleotide sequence ID" value="XM_009021188.1"/>
</dbReference>
<dbReference type="InterPro" id="IPR035018">
    <property type="entry name" value="Spt6_SH2_C"/>
</dbReference>
<dbReference type="Pfam" id="PF14635">
    <property type="entry name" value="HHH_7"/>
    <property type="match status" value="1"/>
</dbReference>
<gene>
    <name evidence="8" type="primary">20199094</name>
    <name evidence="7" type="ORF">HELRODRAFT_161252</name>
</gene>
<dbReference type="InterPro" id="IPR017072">
    <property type="entry name" value="TF_Spt6"/>
</dbReference>
<dbReference type="AlphaFoldDB" id="T1ER94"/>
<dbReference type="InterPro" id="IPR041692">
    <property type="entry name" value="HHH_9"/>
</dbReference>
<dbReference type="PANTHER" id="PTHR10145:SF6">
    <property type="entry name" value="TRANSCRIPTION ELONGATION FACTOR SPT6"/>
    <property type="match status" value="1"/>
</dbReference>
<feature type="region of interest" description="Disordered" evidence="5">
    <location>
        <begin position="1"/>
        <end position="36"/>
    </location>
</feature>
<dbReference type="InterPro" id="IPR035420">
    <property type="entry name" value="Spt6_SH2"/>
</dbReference>
<evidence type="ECO:0000313" key="9">
    <source>
        <dbReference type="Proteomes" id="UP000015101"/>
    </source>
</evidence>
<dbReference type="SUPFAM" id="SSF50249">
    <property type="entry name" value="Nucleic acid-binding proteins"/>
    <property type="match status" value="1"/>
</dbReference>
<comment type="subcellular location">
    <subcellularLocation>
        <location evidence="1">Nucleus</location>
    </subcellularLocation>
</comment>
<dbReference type="Pfam" id="PF14633">
    <property type="entry name" value="SH2_2"/>
    <property type="match status" value="2"/>
</dbReference>
<dbReference type="EnsemblMetazoa" id="HelroT161252">
    <property type="protein sequence ID" value="HelroP161252"/>
    <property type="gene ID" value="HelroG161252"/>
</dbReference>
<feature type="region of interest" description="Disordered" evidence="5">
    <location>
        <begin position="148"/>
        <end position="174"/>
    </location>
</feature>
<evidence type="ECO:0000313" key="8">
    <source>
        <dbReference type="EnsemblMetazoa" id="HelroP161252"/>
    </source>
</evidence>
<dbReference type="Gene3D" id="1.10.10.2740">
    <property type="entry name" value="Spt6, Death-like domain"/>
    <property type="match status" value="1"/>
</dbReference>
<dbReference type="EMBL" id="AMQM01000776">
    <property type="status" value="NOT_ANNOTATED_CDS"/>
    <property type="molecule type" value="Genomic_DNA"/>
</dbReference>
<dbReference type="PANTHER" id="PTHR10145">
    <property type="entry name" value="TRANSCRIPTION ELONGATION FACTOR SPT6"/>
    <property type="match status" value="1"/>
</dbReference>
<dbReference type="SUPFAM" id="SSF53098">
    <property type="entry name" value="Ribonuclease H-like"/>
    <property type="match status" value="1"/>
</dbReference>
<feature type="compositionally biased region" description="Acidic residues" evidence="5">
    <location>
        <begin position="26"/>
        <end position="36"/>
    </location>
</feature>
<feature type="compositionally biased region" description="Basic and acidic residues" evidence="5">
    <location>
        <begin position="148"/>
        <end position="164"/>
    </location>
</feature>
<dbReference type="InterPro" id="IPR012337">
    <property type="entry name" value="RNaseH-like_sf"/>
</dbReference>
<protein>
    <recommendedName>
        <fullName evidence="6">S1 motif domain-containing protein</fullName>
    </recommendedName>
</protein>
<dbReference type="InterPro" id="IPR042066">
    <property type="entry name" value="Spt6_death-like"/>
</dbReference>
<dbReference type="STRING" id="6412.T1ER94"/>
<dbReference type="GO" id="GO:0140673">
    <property type="term" value="P:transcription elongation-coupled chromatin remodeling"/>
    <property type="evidence" value="ECO:0007669"/>
    <property type="project" value="InterPro"/>
</dbReference>
<evidence type="ECO:0000256" key="1">
    <source>
        <dbReference type="ARBA" id="ARBA00004123"/>
    </source>
</evidence>
<reference evidence="9" key="1">
    <citation type="submission" date="2012-12" db="EMBL/GenBank/DDBJ databases">
        <authorList>
            <person name="Hellsten U."/>
            <person name="Grimwood J."/>
            <person name="Chapman J.A."/>
            <person name="Shapiro H."/>
            <person name="Aerts A."/>
            <person name="Otillar R.P."/>
            <person name="Terry A.Y."/>
            <person name="Boore J.L."/>
            <person name="Simakov O."/>
            <person name="Marletaz F."/>
            <person name="Cho S.-J."/>
            <person name="Edsinger-Gonzales E."/>
            <person name="Havlak P."/>
            <person name="Kuo D.-H."/>
            <person name="Larsson T."/>
            <person name="Lv J."/>
            <person name="Arendt D."/>
            <person name="Savage R."/>
            <person name="Osoegawa K."/>
            <person name="de Jong P."/>
            <person name="Lindberg D.R."/>
            <person name="Seaver E.C."/>
            <person name="Weisblat D.A."/>
            <person name="Putnam N.H."/>
            <person name="Grigoriev I.V."/>
            <person name="Rokhsar D.S."/>
        </authorList>
    </citation>
    <scope>NUCLEOTIDE SEQUENCE</scope>
</reference>
<dbReference type="GO" id="GO:0006368">
    <property type="term" value="P:transcription elongation by RNA polymerase II"/>
    <property type="evidence" value="ECO:0000318"/>
    <property type="project" value="GO_Central"/>
</dbReference>
<dbReference type="InterPro" id="IPR032706">
    <property type="entry name" value="Spt6_HHH"/>
</dbReference>
<evidence type="ECO:0000313" key="7">
    <source>
        <dbReference type="EMBL" id="ESO02028.1"/>
    </source>
</evidence>
<dbReference type="Gene3D" id="3.30.505.10">
    <property type="entry name" value="SH2 domain"/>
    <property type="match status" value="1"/>
</dbReference>
<dbReference type="Gene3D" id="2.40.50.140">
    <property type="entry name" value="Nucleic acid-binding proteins"/>
    <property type="match status" value="1"/>
</dbReference>
<dbReference type="KEGG" id="hro:HELRODRAFT_161252"/>
<dbReference type="Proteomes" id="UP000015101">
    <property type="component" value="Unassembled WGS sequence"/>
</dbReference>
<dbReference type="Gene3D" id="1.10.150.850">
    <property type="entry name" value="Spt6, helix-hairpin-helix domain"/>
    <property type="match status" value="1"/>
</dbReference>
<dbReference type="InterPro" id="IPR035019">
    <property type="entry name" value="Spt6_SH2_N"/>
</dbReference>
<evidence type="ECO:0000259" key="6">
    <source>
        <dbReference type="PROSITE" id="PS50126"/>
    </source>
</evidence>
<dbReference type="FunCoup" id="T1ER94">
    <property type="interactions" value="2210"/>
</dbReference>
<dbReference type="SUPFAM" id="SSF158832">
    <property type="entry name" value="Tex N-terminal region-like"/>
    <property type="match status" value="2"/>
</dbReference>
<keyword evidence="3" id="KW-0804">Transcription</keyword>
<dbReference type="GO" id="GO:0003676">
    <property type="term" value="F:nucleic acid binding"/>
    <property type="evidence" value="ECO:0007669"/>
    <property type="project" value="InterPro"/>
</dbReference>
<dbReference type="HOGENOM" id="CLU_001680_4_0_1"/>
<dbReference type="GO" id="GO:0008023">
    <property type="term" value="C:transcription elongation factor complex"/>
    <property type="evidence" value="ECO:0000318"/>
    <property type="project" value="GO_Central"/>
</dbReference>
<evidence type="ECO:0000256" key="2">
    <source>
        <dbReference type="ARBA" id="ARBA00009253"/>
    </source>
</evidence>
<dbReference type="InParanoid" id="T1ER94"/>
<feature type="domain" description="S1 motif" evidence="6">
    <location>
        <begin position="823"/>
        <end position="878"/>
    </location>
</feature>
<comment type="similarity">
    <text evidence="2">Belongs to the SPT6 family.</text>
</comment>
<reference evidence="8" key="3">
    <citation type="submission" date="2015-06" db="UniProtKB">
        <authorList>
            <consortium name="EnsemblMetazoa"/>
        </authorList>
    </citation>
    <scope>IDENTIFICATION</scope>
</reference>
<dbReference type="SUPFAM" id="SSF47781">
    <property type="entry name" value="RuvA domain 2-like"/>
    <property type="match status" value="2"/>
</dbReference>
<dbReference type="Pfam" id="PF00575">
    <property type="entry name" value="S1"/>
    <property type="match status" value="1"/>
</dbReference>
<accession>T1ER94</accession>
<dbReference type="InterPro" id="IPR028231">
    <property type="entry name" value="Spt6_YqgF"/>
</dbReference>
<keyword evidence="9" id="KW-1185">Reference proteome</keyword>
<reference evidence="7 9" key="2">
    <citation type="journal article" date="2013" name="Nature">
        <title>Insights into bilaterian evolution from three spiralian genomes.</title>
        <authorList>
            <person name="Simakov O."/>
            <person name="Marletaz F."/>
            <person name="Cho S.J."/>
            <person name="Edsinger-Gonzales E."/>
            <person name="Havlak P."/>
            <person name="Hellsten U."/>
            <person name="Kuo D.H."/>
            <person name="Larsson T."/>
            <person name="Lv J."/>
            <person name="Arendt D."/>
            <person name="Savage R."/>
            <person name="Osoegawa K."/>
            <person name="de Jong P."/>
            <person name="Grimwood J."/>
            <person name="Chapman J.A."/>
            <person name="Shapiro H."/>
            <person name="Aerts A."/>
            <person name="Otillar R.P."/>
            <person name="Terry A.Y."/>
            <person name="Boore J.L."/>
            <person name="Grigoriev I.V."/>
            <person name="Lindberg D.R."/>
            <person name="Seaver E.C."/>
            <person name="Weisblat D.A."/>
            <person name="Putnam N.H."/>
            <person name="Rokhsar D.S."/>
        </authorList>
    </citation>
    <scope>NUCLEOTIDE SEQUENCE</scope>
</reference>
<keyword evidence="4" id="KW-0539">Nucleus</keyword>
<dbReference type="FunFam" id="1.10.10.2740:FF:000002">
    <property type="entry name" value="Transcription elongation factor Spt6"/>
    <property type="match status" value="1"/>
</dbReference>
<dbReference type="EMBL" id="KB096742">
    <property type="protein sequence ID" value="ESO02028.1"/>
    <property type="molecule type" value="Genomic_DNA"/>
</dbReference>
<proteinExistence type="inferred from homology"/>
<dbReference type="GeneID" id="20199094"/>
<dbReference type="Gene3D" id="1.10.10.650">
    <property type="entry name" value="RuvA domain 2-like"/>
    <property type="match status" value="1"/>
</dbReference>
<dbReference type="Pfam" id="PF17674">
    <property type="entry name" value="HHH_9"/>
    <property type="match status" value="1"/>
</dbReference>
<dbReference type="Gene3D" id="3.30.420.140">
    <property type="entry name" value="YqgF/RNase H-like domain"/>
    <property type="match status" value="1"/>
</dbReference>
<sequence>MDGFIDNRSFDDEDDSGACKRKNESESEIDSDLDDDEYDLIEENLGTKIQRKRKRRRVVDDGEDEKVDQVDDKKNLVNDLFNDGKENSHEGAHLADDLFVSESEGEYEDDDSFIVNDEHPDGKKTKNTEAIQEAFNIFGEKFDYEGMQDKDENDYGNKPTERNKPKTKSSNKQNARFQQIYKQGELEKVQLIDYDQEVRIKISTEKHSTFHRKECFGPELDMKDLWKIFHWDEKWMQLLKRRQTILQQFEQVQQFQSKPVRHLVEDEYLKINQAEEDGMLKVHFYMDHDSYMQKILSFFTKDEYSSTVQEWNKFRTSAVEKALKDILFPLLIKQIKKKLLEEAKDHVIKACCQNLHSLLQVAPYQVDQILQKEKDYRVDESLRILGVATSNDKNEASYCAIIDGSGEITDYLKMTSLATRGYLWSKKEKEAKEQDLFRLKELISCKKPHVVAVAATSMNCLTVVDDIKSILSQLEKIKLVARIKVELVDNDVAKVYANSKKANQDMNNFPNLLRQAISVARRLQDPLLEITQLCNFEEDLLCIRFHQMQNYLNKDELLNNLYQEVVDRVNEVGVDVNRCIAHPHTSSLVKFVSGLGSRKSTYLLKKLGQGRLQNRNELVTRVGIGPKVFVNCVAFLKIHATACQDDYDVDLLDGSRIHPEVYPWARKMAQNALDYDDDNEDAVNDILETPEKLEDLDLDLFAEELKKQGYGDKSITLYDMKAELCDRYKDLRTPFKSATAEEKFNMLTKETPQTFYISKLVCCKVVGIAYRKLRIEELNAAKPVVNKQNGLWQCLFCKKGKFSSSNEVWSHFGDGCCPGKVVGVKTKLDNGVSGFIPIRSISNRHVSDLSDRFKRNTMINCRVSKIIVEKFQAELTTDLTDLGHKWRLPYDLFYDKAAEKDDQKEIDKKRNNAIKAKTTYINRIISHPSYRNVDYHNCEKLMENFEQGDVCIRPSSKGNEHLTVTWKVSNGVFQHIDVREERKANTISLGFVREVMRFKYFKEIAVNLLDYKEVIERDLIEERKRNPSRFPYHFTISKQYPGKFMFSYFPNRSVKHEYVTITPDGLKYRGQDLLDITHIPHVLVDTMHIQLHTLDLPTVYIDKMADKSSDFPGPINRI</sequence>
<dbReference type="GO" id="GO:0034728">
    <property type="term" value="P:nucleosome organization"/>
    <property type="evidence" value="ECO:0000318"/>
    <property type="project" value="GO_Central"/>
</dbReference>
<dbReference type="Pfam" id="PF14639">
    <property type="entry name" value="YqgF"/>
    <property type="match status" value="1"/>
</dbReference>
<dbReference type="CDD" id="cd09918">
    <property type="entry name" value="SH2_Nterm_SPT6_like"/>
    <property type="match status" value="1"/>
</dbReference>
<evidence type="ECO:0000256" key="4">
    <source>
        <dbReference type="ARBA" id="ARBA00023242"/>
    </source>
</evidence>
<dbReference type="InterPro" id="IPR037027">
    <property type="entry name" value="YqgF/RNaseH-like_dom_sf"/>
</dbReference>
<organism evidence="8 9">
    <name type="scientific">Helobdella robusta</name>
    <name type="common">Californian leech</name>
    <dbReference type="NCBI Taxonomy" id="6412"/>
    <lineage>
        <taxon>Eukaryota</taxon>
        <taxon>Metazoa</taxon>
        <taxon>Spiralia</taxon>
        <taxon>Lophotrochozoa</taxon>
        <taxon>Annelida</taxon>
        <taxon>Clitellata</taxon>
        <taxon>Hirudinea</taxon>
        <taxon>Rhynchobdellida</taxon>
        <taxon>Glossiphoniidae</taxon>
        <taxon>Helobdella</taxon>
    </lineage>
</organism>